<keyword evidence="6 22" id="KW-0245">EGF-like domain</keyword>
<evidence type="ECO:0000256" key="23">
    <source>
        <dbReference type="SAM" id="Phobius"/>
    </source>
</evidence>
<keyword evidence="4" id="KW-0217">Developmental protein</keyword>
<evidence type="ECO:0000256" key="10">
    <source>
        <dbReference type="ARBA" id="ARBA00022782"/>
    </source>
</evidence>
<evidence type="ECO:0000256" key="12">
    <source>
        <dbReference type="ARBA" id="ARBA00022989"/>
    </source>
</evidence>
<dbReference type="InterPro" id="IPR000152">
    <property type="entry name" value="EGF-type_Asp/Asn_hydroxyl_site"/>
</dbReference>
<dbReference type="CDD" id="cd00054">
    <property type="entry name" value="EGF_CA"/>
    <property type="match status" value="5"/>
</dbReference>
<evidence type="ECO:0000256" key="4">
    <source>
        <dbReference type="ARBA" id="ARBA00022473"/>
    </source>
</evidence>
<dbReference type="PROSITE" id="PS50258">
    <property type="entry name" value="LNR"/>
    <property type="match status" value="2"/>
</dbReference>
<dbReference type="PROSITE" id="PS50297">
    <property type="entry name" value="ANK_REP_REGION"/>
    <property type="match status" value="2"/>
</dbReference>
<dbReference type="InterPro" id="IPR000800">
    <property type="entry name" value="Notch_dom"/>
</dbReference>
<evidence type="ECO:0000256" key="20">
    <source>
        <dbReference type="ARBA" id="ARBA00023242"/>
    </source>
</evidence>
<dbReference type="Proteomes" id="UP001432322">
    <property type="component" value="Unassembled WGS sequence"/>
</dbReference>
<dbReference type="SMART" id="SM00179">
    <property type="entry name" value="EGF_CA"/>
    <property type="match status" value="5"/>
</dbReference>
<dbReference type="Pfam" id="PF00008">
    <property type="entry name" value="EGF"/>
    <property type="match status" value="3"/>
</dbReference>
<feature type="domain" description="LNR" evidence="26">
    <location>
        <begin position="389"/>
        <end position="425"/>
    </location>
</feature>
<dbReference type="InterPro" id="IPR035993">
    <property type="entry name" value="Notch-like_dom_sf"/>
</dbReference>
<dbReference type="Pfam" id="PF12796">
    <property type="entry name" value="Ank_2"/>
    <property type="match status" value="1"/>
</dbReference>
<name>A0AAV5WHI2_9BILA</name>
<feature type="domain" description="EGF-like" evidence="25">
    <location>
        <begin position="65"/>
        <end position="103"/>
    </location>
</feature>
<evidence type="ECO:0000256" key="21">
    <source>
        <dbReference type="PROSITE-ProRule" id="PRU00023"/>
    </source>
</evidence>
<evidence type="ECO:0000256" key="16">
    <source>
        <dbReference type="ARBA" id="ARBA00023157"/>
    </source>
</evidence>
<dbReference type="Gene3D" id="2.10.25.10">
    <property type="entry name" value="Laminin"/>
    <property type="match status" value="8"/>
</dbReference>
<dbReference type="Gene3D" id="4.10.470.20">
    <property type="match status" value="1"/>
</dbReference>
<dbReference type="Gene3D" id="3.30.70.3310">
    <property type="match status" value="1"/>
</dbReference>
<dbReference type="SMART" id="SM00004">
    <property type="entry name" value="NL"/>
    <property type="match status" value="2"/>
</dbReference>
<dbReference type="EMBL" id="BTSY01000006">
    <property type="protein sequence ID" value="GMT31391.1"/>
    <property type="molecule type" value="Genomic_DNA"/>
</dbReference>
<feature type="disulfide bond" evidence="22">
    <location>
        <begin position="170"/>
        <end position="179"/>
    </location>
</feature>
<dbReference type="SUPFAM" id="SSF90193">
    <property type="entry name" value="Notch domain"/>
    <property type="match status" value="2"/>
</dbReference>
<evidence type="ECO:0000256" key="8">
    <source>
        <dbReference type="ARBA" id="ARBA00022729"/>
    </source>
</evidence>
<dbReference type="GO" id="GO:0007219">
    <property type="term" value="P:Notch signaling pathway"/>
    <property type="evidence" value="ECO:0007669"/>
    <property type="project" value="UniProtKB-KW"/>
</dbReference>
<keyword evidence="13" id="KW-0805">Transcription regulation</keyword>
<keyword evidence="10" id="KW-0221">Differentiation</keyword>
<dbReference type="InterPro" id="IPR001881">
    <property type="entry name" value="EGF-like_Ca-bd_dom"/>
</dbReference>
<feature type="domain" description="EGF-like" evidence="25">
    <location>
        <begin position="18"/>
        <end position="55"/>
    </location>
</feature>
<keyword evidence="11" id="KW-0914">Notch signaling pathway</keyword>
<keyword evidence="15 23" id="KW-0472">Membrane</keyword>
<keyword evidence="19" id="KW-0325">Glycoprotein</keyword>
<feature type="domain" description="EGF-like" evidence="25">
    <location>
        <begin position="332"/>
        <end position="371"/>
    </location>
</feature>
<dbReference type="InterPro" id="IPR018097">
    <property type="entry name" value="EGF_Ca-bd_CS"/>
</dbReference>
<dbReference type="PROSITE" id="PS50088">
    <property type="entry name" value="ANK_REPEAT"/>
    <property type="match status" value="2"/>
</dbReference>
<dbReference type="InterPro" id="IPR036770">
    <property type="entry name" value="Ankyrin_rpt-contain_sf"/>
</dbReference>
<keyword evidence="17" id="KW-0010">Activator</keyword>
<feature type="domain" description="EGF-like" evidence="25">
    <location>
        <begin position="104"/>
        <end position="142"/>
    </location>
</feature>
<accession>A0AAV5WHI2</accession>
<dbReference type="Pfam" id="PF00066">
    <property type="entry name" value="Notch"/>
    <property type="match status" value="2"/>
</dbReference>
<keyword evidence="14 21" id="KW-0040">ANK repeat</keyword>
<feature type="disulfide bond" evidence="22">
    <location>
        <begin position="93"/>
        <end position="102"/>
    </location>
</feature>
<dbReference type="InterPro" id="IPR049883">
    <property type="entry name" value="NOTCH1_EGF-like"/>
</dbReference>
<evidence type="ECO:0000256" key="11">
    <source>
        <dbReference type="ARBA" id="ARBA00022976"/>
    </source>
</evidence>
<comment type="subcellular location">
    <subcellularLocation>
        <location evidence="2">Cell membrane</location>
        <topology evidence="2">Single-pass type I membrane protein</topology>
    </subcellularLocation>
    <subcellularLocation>
        <location evidence="1">Nucleus</location>
    </subcellularLocation>
</comment>
<evidence type="ECO:0000256" key="7">
    <source>
        <dbReference type="ARBA" id="ARBA00022692"/>
    </source>
</evidence>
<evidence type="ECO:0000259" key="26">
    <source>
        <dbReference type="PROSITE" id="PS50258"/>
    </source>
</evidence>
<dbReference type="PRINTS" id="PR01452">
    <property type="entry name" value="LNOTCHREPEAT"/>
</dbReference>
<evidence type="ECO:0000256" key="3">
    <source>
        <dbReference type="ARBA" id="ARBA00005847"/>
    </source>
</evidence>
<feature type="repeat" description="ANK" evidence="21">
    <location>
        <begin position="892"/>
        <end position="921"/>
    </location>
</feature>
<dbReference type="SUPFAM" id="SSF48403">
    <property type="entry name" value="Ankyrin repeat"/>
    <property type="match status" value="1"/>
</dbReference>
<keyword evidence="16 22" id="KW-1015">Disulfide bond</keyword>
<keyword evidence="28" id="KW-1185">Reference proteome</keyword>
<gene>
    <name evidence="27" type="ORF">PFISCL1PPCAC_22688</name>
</gene>
<feature type="disulfide bond" evidence="22">
    <location>
        <begin position="319"/>
        <end position="328"/>
    </location>
</feature>
<feature type="domain" description="EGF-like" evidence="25">
    <location>
        <begin position="182"/>
        <end position="218"/>
    </location>
</feature>
<dbReference type="InterPro" id="IPR009030">
    <property type="entry name" value="Growth_fac_rcpt_cys_sf"/>
</dbReference>
<evidence type="ECO:0000256" key="24">
    <source>
        <dbReference type="SAM" id="SignalP"/>
    </source>
</evidence>
<evidence type="ECO:0000313" key="27">
    <source>
        <dbReference type="EMBL" id="GMT31391.1"/>
    </source>
</evidence>
<dbReference type="PROSITE" id="PS01186">
    <property type="entry name" value="EGF_2"/>
    <property type="match status" value="5"/>
</dbReference>
<feature type="disulfide bond" evidence="22">
    <location>
        <begin position="361"/>
        <end position="370"/>
    </location>
</feature>
<dbReference type="Pfam" id="PF00023">
    <property type="entry name" value="Ank"/>
    <property type="match status" value="1"/>
</dbReference>
<organism evidence="27 28">
    <name type="scientific">Pristionchus fissidentatus</name>
    <dbReference type="NCBI Taxonomy" id="1538716"/>
    <lineage>
        <taxon>Eukaryota</taxon>
        <taxon>Metazoa</taxon>
        <taxon>Ecdysozoa</taxon>
        <taxon>Nematoda</taxon>
        <taxon>Chromadorea</taxon>
        <taxon>Rhabditida</taxon>
        <taxon>Rhabditina</taxon>
        <taxon>Diplogasteromorpha</taxon>
        <taxon>Diplogasteroidea</taxon>
        <taxon>Neodiplogasteridae</taxon>
        <taxon>Pristionchus</taxon>
    </lineage>
</organism>
<dbReference type="PROSITE" id="PS50026">
    <property type="entry name" value="EGF_3"/>
    <property type="match status" value="9"/>
</dbReference>
<keyword evidence="9" id="KW-0677">Repeat</keyword>
<dbReference type="SUPFAM" id="SSF57196">
    <property type="entry name" value="EGF/Laminin"/>
    <property type="match status" value="4"/>
</dbReference>
<dbReference type="SUPFAM" id="SSF57184">
    <property type="entry name" value="Growth factor receptor domain"/>
    <property type="match status" value="1"/>
</dbReference>
<keyword evidence="8 24" id="KW-0732">Signal</keyword>
<dbReference type="GO" id="GO:0005509">
    <property type="term" value="F:calcium ion binding"/>
    <property type="evidence" value="ECO:0007669"/>
    <property type="project" value="InterPro"/>
</dbReference>
<evidence type="ECO:0000313" key="28">
    <source>
        <dbReference type="Proteomes" id="UP001432322"/>
    </source>
</evidence>
<dbReference type="PRINTS" id="PR01983">
    <property type="entry name" value="NOTCH"/>
</dbReference>
<evidence type="ECO:0000256" key="19">
    <source>
        <dbReference type="ARBA" id="ARBA00023180"/>
    </source>
</evidence>
<dbReference type="Pfam" id="PF07645">
    <property type="entry name" value="EGF_CA"/>
    <property type="match status" value="1"/>
</dbReference>
<feature type="domain" description="EGF-like" evidence="25">
    <location>
        <begin position="257"/>
        <end position="293"/>
    </location>
</feature>
<feature type="domain" description="EGF-like" evidence="25">
    <location>
        <begin position="219"/>
        <end position="255"/>
    </location>
</feature>
<feature type="disulfide bond" evidence="22">
    <location>
        <begin position="245"/>
        <end position="254"/>
    </location>
</feature>
<dbReference type="PROSITE" id="PS00010">
    <property type="entry name" value="ASX_HYDROXYL"/>
    <property type="match status" value="4"/>
</dbReference>
<dbReference type="PROSITE" id="PS01187">
    <property type="entry name" value="EGF_CA"/>
    <property type="match status" value="2"/>
</dbReference>
<evidence type="ECO:0000256" key="1">
    <source>
        <dbReference type="ARBA" id="ARBA00004123"/>
    </source>
</evidence>
<keyword evidence="12 23" id="KW-1133">Transmembrane helix</keyword>
<evidence type="ECO:0000256" key="15">
    <source>
        <dbReference type="ARBA" id="ARBA00023136"/>
    </source>
</evidence>
<dbReference type="FunFam" id="2.10.25.10:FF:000173">
    <property type="entry name" value="Neurogenic locus notch protein 2"/>
    <property type="match status" value="2"/>
</dbReference>
<evidence type="ECO:0000256" key="9">
    <source>
        <dbReference type="ARBA" id="ARBA00022737"/>
    </source>
</evidence>
<dbReference type="InterPro" id="IPR002110">
    <property type="entry name" value="Ankyrin_rpt"/>
</dbReference>
<feature type="domain" description="LNR" evidence="26">
    <location>
        <begin position="429"/>
        <end position="470"/>
    </location>
</feature>
<dbReference type="InterPro" id="IPR013032">
    <property type="entry name" value="EGF-like_CS"/>
</dbReference>
<feature type="domain" description="EGF-like" evidence="25">
    <location>
        <begin position="144"/>
        <end position="180"/>
    </location>
</feature>
<evidence type="ECO:0000256" key="2">
    <source>
        <dbReference type="ARBA" id="ARBA00004251"/>
    </source>
</evidence>
<dbReference type="GO" id="GO:0005634">
    <property type="term" value="C:nucleus"/>
    <property type="evidence" value="ECO:0007669"/>
    <property type="project" value="UniProtKB-SubCell"/>
</dbReference>
<comment type="similarity">
    <text evidence="3">Belongs to the NOTCH family.</text>
</comment>
<dbReference type="GO" id="GO:0005886">
    <property type="term" value="C:plasma membrane"/>
    <property type="evidence" value="ECO:0007669"/>
    <property type="project" value="UniProtKB-SubCell"/>
</dbReference>
<keyword evidence="5" id="KW-1003">Cell membrane</keyword>
<dbReference type="Gene3D" id="1.25.40.20">
    <property type="entry name" value="Ankyrin repeat-containing domain"/>
    <property type="match status" value="1"/>
</dbReference>
<keyword evidence="7 23" id="KW-0812">Transmembrane</keyword>
<feature type="transmembrane region" description="Helical" evidence="23">
    <location>
        <begin position="622"/>
        <end position="645"/>
    </location>
</feature>
<feature type="disulfide bond" evidence="22">
    <location>
        <begin position="208"/>
        <end position="217"/>
    </location>
</feature>
<comment type="caution">
    <text evidence="27">The sequence shown here is derived from an EMBL/GenBank/DDBJ whole genome shotgun (WGS) entry which is preliminary data.</text>
</comment>
<dbReference type="AlphaFoldDB" id="A0AAV5WHI2"/>
<evidence type="ECO:0000259" key="25">
    <source>
        <dbReference type="PROSITE" id="PS50026"/>
    </source>
</evidence>
<dbReference type="PANTHER" id="PTHR45836:SF23">
    <property type="entry name" value="NEUROGENIC LOCUS NOTCH HOMOLOG PROTEIN 1"/>
    <property type="match status" value="1"/>
</dbReference>
<dbReference type="SMART" id="SM00248">
    <property type="entry name" value="ANK"/>
    <property type="match status" value="5"/>
</dbReference>
<keyword evidence="18" id="KW-0804">Transcription</keyword>
<proteinExistence type="inferred from homology"/>
<evidence type="ECO:0000256" key="14">
    <source>
        <dbReference type="ARBA" id="ARBA00023043"/>
    </source>
</evidence>
<dbReference type="FunFam" id="2.10.25.10:FF:000472">
    <property type="entry name" value="Uncharacterized protein, isoform A"/>
    <property type="match status" value="1"/>
</dbReference>
<protein>
    <recommendedName>
        <fullName evidence="29">Ankyrin repeat-containing protein</fullName>
    </recommendedName>
</protein>
<feature type="signal peptide" evidence="24">
    <location>
        <begin position="1"/>
        <end position="15"/>
    </location>
</feature>
<feature type="non-terminal residue" evidence="27">
    <location>
        <position position="921"/>
    </location>
</feature>
<feature type="disulfide bond" evidence="22">
    <location>
        <begin position="283"/>
        <end position="292"/>
    </location>
</feature>
<dbReference type="Pfam" id="PF12661">
    <property type="entry name" value="hEGF"/>
    <property type="match status" value="2"/>
</dbReference>
<feature type="disulfide bond" evidence="22">
    <location>
        <begin position="45"/>
        <end position="54"/>
    </location>
</feature>
<dbReference type="InterPro" id="IPR051355">
    <property type="entry name" value="Notch/Slit_guidance"/>
</dbReference>
<dbReference type="GO" id="GO:0007411">
    <property type="term" value="P:axon guidance"/>
    <property type="evidence" value="ECO:0007669"/>
    <property type="project" value="TreeGrafter"/>
</dbReference>
<dbReference type="SMART" id="SM00181">
    <property type="entry name" value="EGF"/>
    <property type="match status" value="9"/>
</dbReference>
<dbReference type="PANTHER" id="PTHR45836">
    <property type="entry name" value="SLIT HOMOLOG"/>
    <property type="match status" value="1"/>
</dbReference>
<reference evidence="27" key="1">
    <citation type="submission" date="2023-10" db="EMBL/GenBank/DDBJ databases">
        <title>Genome assembly of Pristionchus species.</title>
        <authorList>
            <person name="Yoshida K."/>
            <person name="Sommer R.J."/>
        </authorList>
    </citation>
    <scope>NUCLEOTIDE SEQUENCE</scope>
    <source>
        <strain evidence="27">RS5133</strain>
    </source>
</reference>
<feature type="disulfide bond" evidence="22">
    <location>
        <begin position="132"/>
        <end position="141"/>
    </location>
</feature>
<evidence type="ECO:0008006" key="29">
    <source>
        <dbReference type="Google" id="ProtNLM"/>
    </source>
</evidence>
<evidence type="ECO:0000256" key="22">
    <source>
        <dbReference type="PROSITE-ProRule" id="PRU00076"/>
    </source>
</evidence>
<sequence>MKSVILLALFAGCQAYLIPGRCLSNSCENGAICSQATQTHFFCQCDSLHCGLRCELQRHGSSCRSDAYCSADNNPCENGGNCANTDSGFICSCPLGWTGARCETRVACATDAFSPHACRNNAYCDVQGRCVCPVGWSGERCERDVNECEGSPCENDGLCMNGNGTFTCFCLEGFEGPRCETNTDDCGAHQCAEGAKCIDGVDSYTCQCPEGKGGLYCNQTLACSLPEACLNGYCIDTEGGAKCLCDSGWTGDRCDEDIDECLNSICEAGSTCFNRNGSFECVCPEGRSGLRCEYDSSKCTSDRECLNGGRCSLDGYCSCPPEFDGPNCEEKYRNPCLDNACGGNRICVSNRSEIRGFSCVCQSGFGGRLCETPLNHPYSKADKIDLAKCSLRGCAALARDGVCDQECNHFACGFDGGDCSAGTAPFARCADASFCAHRFGDGHCDEYCNNENCLFDGSDCAGAAPVPRHNGTMTDITLVLLVTPQTFVRKVDDLLSSLSERLRTSVKIKKSLGAMEVYEWSSASERGKRVEFGSRTDARVEYGSRGRRAILTAATPPLTGVLVVIQVDLAECSTQCWSDANAVALFIGAMEANKGPEDRDMVIHSSAVILDPKKNGENEEPVSLLVVVALVGLVLAALAMVVVGVKRRLIIDAPIWTPPCKEAIKESTYYHANSHLAFNNGYHQGFLNYGDASSKLPQPVFKPAPTPVEMPASSALELAAAGDERVTHEMRSLANHTGRFDRTPFHWLALNSSKKNADIISDCNLLISFGVDVNKQDIDGETALHYACRNGRVTLAKMLLDAGADPMIDNELDMTPLHDAAKHFDDDCIALLISHAVYKDTSKFDVVDVEDRTALMLYAANSCHSIRGAELLHKAGADVNYAGDKKRSHRYRGRTALHHAAQSNKDNRKMIEFLVAKNANK</sequence>
<dbReference type="InterPro" id="IPR010660">
    <property type="entry name" value="Notch_NOD_dom"/>
</dbReference>
<evidence type="ECO:0000256" key="18">
    <source>
        <dbReference type="ARBA" id="ARBA00023163"/>
    </source>
</evidence>
<evidence type="ECO:0000256" key="5">
    <source>
        <dbReference type="ARBA" id="ARBA00022475"/>
    </source>
</evidence>
<feature type="repeat" description="ANK" evidence="21">
    <location>
        <begin position="779"/>
        <end position="811"/>
    </location>
</feature>
<dbReference type="InterPro" id="IPR000742">
    <property type="entry name" value="EGF"/>
</dbReference>
<comment type="caution">
    <text evidence="22">Lacks conserved residue(s) required for the propagation of feature annotation.</text>
</comment>
<evidence type="ECO:0000256" key="13">
    <source>
        <dbReference type="ARBA" id="ARBA00023015"/>
    </source>
</evidence>
<evidence type="ECO:0000256" key="17">
    <source>
        <dbReference type="ARBA" id="ARBA00023159"/>
    </source>
</evidence>
<feature type="domain" description="EGF-like" evidence="25">
    <location>
        <begin position="295"/>
        <end position="329"/>
    </location>
</feature>
<evidence type="ECO:0000256" key="6">
    <source>
        <dbReference type="ARBA" id="ARBA00022536"/>
    </source>
</evidence>
<dbReference type="Pfam" id="PF06816">
    <property type="entry name" value="NOD"/>
    <property type="match status" value="1"/>
</dbReference>
<dbReference type="PROSITE" id="PS00022">
    <property type="entry name" value="EGF_1"/>
    <property type="match status" value="9"/>
</dbReference>
<feature type="chain" id="PRO_5043842942" description="Ankyrin repeat-containing protein" evidence="24">
    <location>
        <begin position="16"/>
        <end position="921"/>
    </location>
</feature>
<keyword evidence="20" id="KW-0539">Nucleus</keyword>